<name>A0A0R1MBH0_9LACO</name>
<evidence type="ECO:0000256" key="2">
    <source>
        <dbReference type="ARBA" id="ARBA00022692"/>
    </source>
</evidence>
<feature type="transmembrane region" description="Helical" evidence="5">
    <location>
        <begin position="59"/>
        <end position="80"/>
    </location>
</feature>
<dbReference type="InterPro" id="IPR010899">
    <property type="entry name" value="UPF0344"/>
</dbReference>
<dbReference type="Proteomes" id="UP000051686">
    <property type="component" value="Unassembled WGS sequence"/>
</dbReference>
<organism evidence="6 7">
    <name type="scientific">Liquorilactobacillus oeni DSM 19972</name>
    <dbReference type="NCBI Taxonomy" id="1423777"/>
    <lineage>
        <taxon>Bacteria</taxon>
        <taxon>Bacillati</taxon>
        <taxon>Bacillota</taxon>
        <taxon>Bacilli</taxon>
        <taxon>Lactobacillales</taxon>
        <taxon>Lactobacillaceae</taxon>
        <taxon>Liquorilactobacillus</taxon>
    </lineage>
</organism>
<dbReference type="PATRIC" id="fig|1423777.3.peg.893"/>
<keyword evidence="2 5" id="KW-0812">Transmembrane</keyword>
<keyword evidence="7" id="KW-1185">Reference proteome</keyword>
<evidence type="ECO:0000256" key="5">
    <source>
        <dbReference type="SAM" id="Phobius"/>
    </source>
</evidence>
<sequence length="142" mass="16096">MYRKSVQKVVSALVLKLGKRFLKRVILMIWIHLSAWLILLILTWFGLKTSQKKAKVCAMGARICYIIAIISGFWLFKYAWQRDAMLTIVKLLIAFGSIGFIEVAFAEKLHGRFSRKLFLLAVGSCCLVGVVGFILAQGRPFI</sequence>
<protein>
    <submittedName>
        <fullName evidence="6">Uncharacterized protein</fullName>
    </submittedName>
</protein>
<dbReference type="EMBL" id="AZEH01000025">
    <property type="protein sequence ID" value="KRL05455.1"/>
    <property type="molecule type" value="Genomic_DNA"/>
</dbReference>
<evidence type="ECO:0000313" key="6">
    <source>
        <dbReference type="EMBL" id="KRL05455.1"/>
    </source>
</evidence>
<gene>
    <name evidence="6" type="ORF">FD46_GL000871</name>
</gene>
<dbReference type="AlphaFoldDB" id="A0A0R1MBH0"/>
<feature type="transmembrane region" description="Helical" evidence="5">
    <location>
        <begin position="86"/>
        <end position="105"/>
    </location>
</feature>
<dbReference type="STRING" id="1423777.FD46_GL000871"/>
<proteinExistence type="predicted"/>
<reference evidence="6 7" key="1">
    <citation type="journal article" date="2015" name="Genome Announc.">
        <title>Expanding the biotechnology potential of lactobacilli through comparative genomics of 213 strains and associated genera.</title>
        <authorList>
            <person name="Sun Z."/>
            <person name="Harris H.M."/>
            <person name="McCann A."/>
            <person name="Guo C."/>
            <person name="Argimon S."/>
            <person name="Zhang W."/>
            <person name="Yang X."/>
            <person name="Jeffery I.B."/>
            <person name="Cooney J.C."/>
            <person name="Kagawa T.F."/>
            <person name="Liu W."/>
            <person name="Song Y."/>
            <person name="Salvetti E."/>
            <person name="Wrobel A."/>
            <person name="Rasinkangas P."/>
            <person name="Parkhill J."/>
            <person name="Rea M.C."/>
            <person name="O'Sullivan O."/>
            <person name="Ritari J."/>
            <person name="Douillard F.P."/>
            <person name="Paul Ross R."/>
            <person name="Yang R."/>
            <person name="Briner A.E."/>
            <person name="Felis G.E."/>
            <person name="de Vos W.M."/>
            <person name="Barrangou R."/>
            <person name="Klaenhammer T.R."/>
            <person name="Caufield P.W."/>
            <person name="Cui Y."/>
            <person name="Zhang H."/>
            <person name="O'Toole P.W."/>
        </authorList>
    </citation>
    <scope>NUCLEOTIDE SEQUENCE [LARGE SCALE GENOMIC DNA]</scope>
    <source>
        <strain evidence="6 7">DSM 19972</strain>
    </source>
</reference>
<feature type="transmembrane region" description="Helical" evidence="5">
    <location>
        <begin position="25"/>
        <end position="47"/>
    </location>
</feature>
<evidence type="ECO:0000256" key="4">
    <source>
        <dbReference type="ARBA" id="ARBA00023136"/>
    </source>
</evidence>
<evidence type="ECO:0000256" key="1">
    <source>
        <dbReference type="ARBA" id="ARBA00022475"/>
    </source>
</evidence>
<accession>A0A0R1MBH0</accession>
<dbReference type="Pfam" id="PF07457">
    <property type="entry name" value="DUF1516"/>
    <property type="match status" value="1"/>
</dbReference>
<keyword evidence="3 5" id="KW-1133">Transmembrane helix</keyword>
<feature type="transmembrane region" description="Helical" evidence="5">
    <location>
        <begin position="117"/>
        <end position="136"/>
    </location>
</feature>
<keyword evidence="1" id="KW-1003">Cell membrane</keyword>
<comment type="caution">
    <text evidence="6">The sequence shown here is derived from an EMBL/GenBank/DDBJ whole genome shotgun (WGS) entry which is preliminary data.</text>
</comment>
<evidence type="ECO:0000256" key="3">
    <source>
        <dbReference type="ARBA" id="ARBA00022989"/>
    </source>
</evidence>
<evidence type="ECO:0000313" key="7">
    <source>
        <dbReference type="Proteomes" id="UP000051686"/>
    </source>
</evidence>
<keyword evidence="4 5" id="KW-0472">Membrane</keyword>